<gene>
    <name evidence="1" type="ORF">F5984_19905</name>
</gene>
<reference evidence="1 2" key="1">
    <citation type="submission" date="2019-10" db="EMBL/GenBank/DDBJ databases">
        <title>Rudanella paleaurantiibacter sp. nov., isolated from sludge.</title>
        <authorList>
            <person name="Xu S.Q."/>
        </authorList>
    </citation>
    <scope>NUCLEOTIDE SEQUENCE [LARGE SCALE GENOMIC DNA]</scope>
    <source>
        <strain evidence="1 2">HX-22-17</strain>
    </source>
</reference>
<proteinExistence type="predicted"/>
<dbReference type="RefSeq" id="WP_152125973.1">
    <property type="nucleotide sequence ID" value="NZ_WELI01000009.1"/>
</dbReference>
<accession>A0A7J5TV47</accession>
<name>A0A7J5TV47_9BACT</name>
<protein>
    <submittedName>
        <fullName evidence="1">Uncharacterized protein</fullName>
    </submittedName>
</protein>
<evidence type="ECO:0000313" key="1">
    <source>
        <dbReference type="EMBL" id="KAB7728022.1"/>
    </source>
</evidence>
<keyword evidence="2" id="KW-1185">Reference proteome</keyword>
<comment type="caution">
    <text evidence="1">The sequence shown here is derived from an EMBL/GenBank/DDBJ whole genome shotgun (WGS) entry which is preliminary data.</text>
</comment>
<sequence length="336" mass="39164">MQPPFEFFEHSEDERIYLQFPGLKIQNSPAFYLILRGITGTLKLTQTYRKVTFVQGVDFLKLESQSSYQAEGLISSNEVSEDLKSGILDVIRIVRTKCKSDIHNILDYLSDGLTMEDLSRVLENKRLIRRNKDFFESLNNELCNFYYHFHKDNHTLAFLHLYRVLEYVSYSFPVIYASRTKDFAKSFNELKKLFAGDKDQGELKVFNTFIAHVLASEKDYNSLTIDINITANNEYNASKIYETIKKICDKSIFDEQSCIDGSKLVVKFPQFSSFIITVRNRFFHLKNSQDVNMKSTDIVDSDHFFSLINRQCAYFIGLIILSVISEAYFDRESLKH</sequence>
<organism evidence="1 2">
    <name type="scientific">Rudanella paleaurantiibacter</name>
    <dbReference type="NCBI Taxonomy" id="2614655"/>
    <lineage>
        <taxon>Bacteria</taxon>
        <taxon>Pseudomonadati</taxon>
        <taxon>Bacteroidota</taxon>
        <taxon>Cytophagia</taxon>
        <taxon>Cytophagales</taxon>
        <taxon>Cytophagaceae</taxon>
        <taxon>Rudanella</taxon>
    </lineage>
</organism>
<dbReference type="AlphaFoldDB" id="A0A7J5TV47"/>
<evidence type="ECO:0000313" key="2">
    <source>
        <dbReference type="Proteomes" id="UP000488299"/>
    </source>
</evidence>
<dbReference type="EMBL" id="WELI01000009">
    <property type="protein sequence ID" value="KAB7728022.1"/>
    <property type="molecule type" value="Genomic_DNA"/>
</dbReference>
<dbReference type="Proteomes" id="UP000488299">
    <property type="component" value="Unassembled WGS sequence"/>
</dbReference>